<evidence type="ECO:0000256" key="3">
    <source>
        <dbReference type="ARBA" id="ARBA00022603"/>
    </source>
</evidence>
<evidence type="ECO:0000313" key="8">
    <source>
        <dbReference type="EMBL" id="CCE83967.1"/>
    </source>
</evidence>
<organism evidence="9 10">
    <name type="scientific">Pichia sorbitophila (strain ATCC MYA-4447 / BCRC 22081 / CBS 7064 / NBRC 10061 / NRRL Y-12695)</name>
    <name type="common">Hybrid yeast</name>
    <dbReference type="NCBI Taxonomy" id="559304"/>
    <lineage>
        <taxon>Eukaryota</taxon>
        <taxon>Fungi</taxon>
        <taxon>Dikarya</taxon>
        <taxon>Ascomycota</taxon>
        <taxon>Saccharomycotina</taxon>
        <taxon>Pichiomycetes</taxon>
        <taxon>Debaryomycetaceae</taxon>
        <taxon>Millerozyma</taxon>
    </lineage>
</organism>
<keyword evidence="2" id="KW-0698">rRNA processing</keyword>
<dbReference type="OrthoDB" id="20105at2759"/>
<keyword evidence="5" id="KW-0949">S-adenosyl-L-methionine</keyword>
<dbReference type="SUPFAM" id="SSF53335">
    <property type="entry name" value="S-adenosyl-L-methionine-dependent methyltransferases"/>
    <property type="match status" value="1"/>
</dbReference>
<evidence type="ECO:0000256" key="1">
    <source>
        <dbReference type="ARBA" id="ARBA00009258"/>
    </source>
</evidence>
<dbReference type="InterPro" id="IPR029063">
    <property type="entry name" value="SAM-dependent_MTases_sf"/>
</dbReference>
<reference evidence="9" key="1">
    <citation type="submission" date="2011-10" db="EMBL/GenBank/DDBJ databases">
        <authorList>
            <person name="Genoscope - CEA"/>
        </authorList>
    </citation>
    <scope>NUCLEOTIDE SEQUENCE</scope>
</reference>
<comment type="similarity">
    <text evidence="1">Belongs to the class I-like SAM-binding methyltransferase superfamily. RNA methyltransferase RlmE family.</text>
</comment>
<evidence type="ECO:0000313" key="10">
    <source>
        <dbReference type="Proteomes" id="UP000005222"/>
    </source>
</evidence>
<dbReference type="EMBL" id="FO082049">
    <property type="protein sequence ID" value="CCE83967.1"/>
    <property type="molecule type" value="Genomic_DNA"/>
</dbReference>
<protein>
    <recommendedName>
        <fullName evidence="6">rRNA methyltransferase 2, mitochondrial</fullName>
    </recommendedName>
</protein>
<dbReference type="InParanoid" id="G8Y5T7"/>
<dbReference type="GO" id="GO:0008650">
    <property type="term" value="F:rRNA (uridine-2'-O-)-methyltransferase activity"/>
    <property type="evidence" value="ECO:0007669"/>
    <property type="project" value="TreeGrafter"/>
</dbReference>
<dbReference type="PANTHER" id="PTHR10920:SF18">
    <property type="entry name" value="RRNA METHYLTRANSFERASE 2, MITOCHONDRIAL"/>
    <property type="match status" value="1"/>
</dbReference>
<dbReference type="InterPro" id="IPR050082">
    <property type="entry name" value="RNA_methyltr_RlmE"/>
</dbReference>
<name>G8Y5T7_PICSO</name>
<dbReference type="eggNOG" id="KOG4589">
    <property type="taxonomic scope" value="Eukaryota"/>
</dbReference>
<dbReference type="Pfam" id="PF01728">
    <property type="entry name" value="FtsJ"/>
    <property type="match status" value="1"/>
</dbReference>
<gene>
    <name evidence="9" type="primary">Piso0_004564</name>
    <name evidence="8" type="ORF">GNLVRS01_PISO0K19656g</name>
    <name evidence="9" type="ORF">GNLVRS01_PISO0L19657g</name>
</gene>
<keyword evidence="3" id="KW-0489">Methyltransferase</keyword>
<keyword evidence="10" id="KW-1185">Reference proteome</keyword>
<dbReference type="Gene3D" id="3.40.50.150">
    <property type="entry name" value="Vaccinia Virus protein VP39"/>
    <property type="match status" value="1"/>
</dbReference>
<keyword evidence="4" id="KW-0808">Transferase</keyword>
<sequence length="358" mass="41062">MVGSRTYIRDLQALSSIVTNTRRNLCGSARLNIAALSQRLFARNVTEEQGVQYSRKVKAKVPRTERIASENAASFGRLERADQEFTIFDKSITRVLDLGYVSGNWSFYSKERMMEIHGLEEDKFNDKCHILGFDLLFGTPPPGVSSMQGNIFSKGCQDLIISHFKEVALRNKFRMLKIEEAQRSYFFKEQKESFIEKKIEELSDVLSGTALTELKNASFSDYKPDLILSDLSSPHLQERGYFNNTNTKPYLRMNSNPALSKVILRDHKLSIDLADASLVLVSQLLRQNGKFVIRLCLGDPEDKEVNVFERRLKNVFGNVTLWKDPDNFQAPKNYHEIYFICTSKLEDSPDKKKVFLDI</sequence>
<feature type="domain" description="Ribosomal RNA methyltransferase FtsJ" evidence="7">
    <location>
        <begin position="78"/>
        <end position="343"/>
    </location>
</feature>
<proteinExistence type="inferred from homology"/>
<evidence type="ECO:0000256" key="2">
    <source>
        <dbReference type="ARBA" id="ARBA00022552"/>
    </source>
</evidence>
<dbReference type="InterPro" id="IPR002877">
    <property type="entry name" value="RNA_MeTrfase_FtsJ_dom"/>
</dbReference>
<evidence type="ECO:0000256" key="5">
    <source>
        <dbReference type="ARBA" id="ARBA00022691"/>
    </source>
</evidence>
<evidence type="ECO:0000256" key="4">
    <source>
        <dbReference type="ARBA" id="ARBA00022679"/>
    </source>
</evidence>
<evidence type="ECO:0000313" key="9">
    <source>
        <dbReference type="EMBL" id="CCE84998.1"/>
    </source>
</evidence>
<dbReference type="STRING" id="559304.G8Y5T7"/>
<dbReference type="PANTHER" id="PTHR10920">
    <property type="entry name" value="RIBOSOMAL RNA METHYLTRANSFERASE"/>
    <property type="match status" value="1"/>
</dbReference>
<dbReference type="AlphaFoldDB" id="G8Y5T7"/>
<accession>G8Y5T7</accession>
<dbReference type="HOGENOM" id="CLU_776378_0_0_1"/>
<dbReference type="EMBL" id="FO082048">
    <property type="protein sequence ID" value="CCE84998.1"/>
    <property type="molecule type" value="Genomic_DNA"/>
</dbReference>
<evidence type="ECO:0000259" key="7">
    <source>
        <dbReference type="Pfam" id="PF01728"/>
    </source>
</evidence>
<reference evidence="10" key="2">
    <citation type="journal article" date="2012" name="G3 (Bethesda)">
        <title>Pichia sorbitophila, an interspecies yeast hybrid reveals early steps of genome resolution following polyploidization.</title>
        <authorList>
            <person name="Leh Louis V."/>
            <person name="Despons L."/>
            <person name="Friedrich A."/>
            <person name="Martin T."/>
            <person name="Durrens P."/>
            <person name="Casaregola S."/>
            <person name="Neuveglise C."/>
            <person name="Fairhead C."/>
            <person name="Marck C."/>
            <person name="Cruz J.A."/>
            <person name="Straub M.L."/>
            <person name="Kugler V."/>
            <person name="Sacerdot C."/>
            <person name="Uzunov Z."/>
            <person name="Thierry A."/>
            <person name="Weiss S."/>
            <person name="Bleykasten C."/>
            <person name="De Montigny J."/>
            <person name="Jacques N."/>
            <person name="Jung P."/>
            <person name="Lemaire M."/>
            <person name="Mallet S."/>
            <person name="Morel G."/>
            <person name="Richard G.F."/>
            <person name="Sarkar A."/>
            <person name="Savel G."/>
            <person name="Schacherer J."/>
            <person name="Seret M.L."/>
            <person name="Talla E."/>
            <person name="Samson G."/>
            <person name="Jubin C."/>
            <person name="Poulain J."/>
            <person name="Vacherie B."/>
            <person name="Barbe V."/>
            <person name="Pelletier E."/>
            <person name="Sherman D.J."/>
            <person name="Westhof E."/>
            <person name="Weissenbach J."/>
            <person name="Baret P.V."/>
            <person name="Wincker P."/>
            <person name="Gaillardin C."/>
            <person name="Dujon B."/>
            <person name="Souciet J.L."/>
        </authorList>
    </citation>
    <scope>NUCLEOTIDE SEQUENCE [LARGE SCALE GENOMIC DNA]</scope>
    <source>
        <strain evidence="10">ATCC MYA-4447 / BCRC 22081 / CBS 7064 / NBRC 10061 / NRRL Y-12695</strain>
    </source>
</reference>
<dbReference type="Proteomes" id="UP000005222">
    <property type="component" value="Chromosome K"/>
</dbReference>
<dbReference type="Proteomes" id="UP000005222">
    <property type="component" value="Chromosome L"/>
</dbReference>
<evidence type="ECO:0000256" key="6">
    <source>
        <dbReference type="ARBA" id="ARBA00041184"/>
    </source>
</evidence>
<dbReference type="GO" id="GO:0005739">
    <property type="term" value="C:mitochondrion"/>
    <property type="evidence" value="ECO:0007669"/>
    <property type="project" value="TreeGrafter"/>
</dbReference>